<proteinExistence type="predicted"/>
<evidence type="ECO:0000313" key="1">
    <source>
        <dbReference type="EMBL" id="OSP07322.1"/>
    </source>
</evidence>
<dbReference type="EMBL" id="NEDJ01000023">
    <property type="protein sequence ID" value="OSP07322.1"/>
    <property type="molecule type" value="Genomic_DNA"/>
</dbReference>
<organism evidence="1 2">
    <name type="scientific">Halorubrum ezzemoulense DSM 17463</name>
    <dbReference type="NCBI Taxonomy" id="1121945"/>
    <lineage>
        <taxon>Archaea</taxon>
        <taxon>Methanobacteriati</taxon>
        <taxon>Methanobacteriota</taxon>
        <taxon>Stenosarchaea group</taxon>
        <taxon>Halobacteria</taxon>
        <taxon>Halobacteriales</taxon>
        <taxon>Haloferacaceae</taxon>
        <taxon>Halorubrum</taxon>
    </lineage>
</organism>
<dbReference type="RefSeq" id="WP_049931527.1">
    <property type="nucleotide sequence ID" value="NZ_ATXS01000006.1"/>
</dbReference>
<dbReference type="STRING" id="1121945.GCA_000421805_01742"/>
<reference evidence="1 2" key="1">
    <citation type="submission" date="2017-04" db="EMBL/GenBank/DDBJ databases">
        <title>MLSA of the genus Halorubrum.</title>
        <authorList>
            <person name="De La Haba R."/>
            <person name="Sanchez-Porro C."/>
            <person name="Infante-Dominguez C."/>
            <person name="Ventosa A."/>
        </authorList>
    </citation>
    <scope>NUCLEOTIDE SEQUENCE [LARGE SCALE GENOMIC DNA]</scope>
    <source>
        <strain evidence="1 2">DSM 17463</strain>
    </source>
</reference>
<dbReference type="Proteomes" id="UP000193587">
    <property type="component" value="Unassembled WGS sequence"/>
</dbReference>
<gene>
    <name evidence="1" type="ORF">B9H04_08190</name>
</gene>
<name>A0A1X4H882_HALEZ</name>
<comment type="caution">
    <text evidence="1">The sequence shown here is derived from an EMBL/GenBank/DDBJ whole genome shotgun (WGS) entry which is preliminary data.</text>
</comment>
<evidence type="ECO:0000313" key="2">
    <source>
        <dbReference type="Proteomes" id="UP000193587"/>
    </source>
</evidence>
<sequence>MSGGEHSGTTDLLEGTVLEEQLDQCDAIMADIMEERLDPTDEENIYTRVDFQYGRTKDKTLEVLSDRFEAEGLNTALKTLISGIIECQGFHSKLERNGQRDDSLETVTRWFKLYAAVVLEKQPDIPFEFVLTQFKKYRDVVIVHPDGIPTATDKPEASLLGFLTLSWTAMEEILRLWQEILGKSQIELMSRESALDGNSPKYGFIHNLFDTKGFVTTYPEAQAGDDTYFDLDSAKYFPDEGDIVELEDKESTGYHNARTATSLRKYNP</sequence>
<dbReference type="AlphaFoldDB" id="A0A1X4H882"/>
<protein>
    <submittedName>
        <fullName evidence="1">Uncharacterized protein</fullName>
    </submittedName>
</protein>
<accession>A0A1X4H882</accession>